<feature type="transmembrane region" description="Helical" evidence="1">
    <location>
        <begin position="12"/>
        <end position="35"/>
    </location>
</feature>
<name>A0A7C3J460_9CREN</name>
<evidence type="ECO:0000313" key="2">
    <source>
        <dbReference type="EMBL" id="HFK20773.1"/>
    </source>
</evidence>
<dbReference type="AlphaFoldDB" id="A0A7C3J460"/>
<proteinExistence type="predicted"/>
<keyword evidence="1" id="KW-1133">Transmembrane helix</keyword>
<reference evidence="2" key="1">
    <citation type="journal article" date="2020" name="mSystems">
        <title>Genome- and Community-Level Interaction Insights into Carbon Utilization and Element Cycling Functions of Hydrothermarchaeota in Hydrothermal Sediment.</title>
        <authorList>
            <person name="Zhou Z."/>
            <person name="Liu Y."/>
            <person name="Xu W."/>
            <person name="Pan J."/>
            <person name="Luo Z.H."/>
            <person name="Li M."/>
        </authorList>
    </citation>
    <scope>NUCLEOTIDE SEQUENCE [LARGE SCALE GENOMIC DNA]</scope>
    <source>
        <strain evidence="2">SpSt-468</strain>
    </source>
</reference>
<keyword evidence="1" id="KW-0812">Transmembrane</keyword>
<gene>
    <name evidence="2" type="ORF">ENS19_05755</name>
</gene>
<accession>A0A7C3J460</accession>
<evidence type="ECO:0000256" key="1">
    <source>
        <dbReference type="SAM" id="Phobius"/>
    </source>
</evidence>
<protein>
    <submittedName>
        <fullName evidence="2">Uncharacterized protein</fullName>
    </submittedName>
</protein>
<comment type="caution">
    <text evidence="2">The sequence shown here is derived from an EMBL/GenBank/DDBJ whole genome shotgun (WGS) entry which is preliminary data.</text>
</comment>
<dbReference type="EMBL" id="DSTX01000011">
    <property type="protein sequence ID" value="HFK20773.1"/>
    <property type="molecule type" value="Genomic_DNA"/>
</dbReference>
<keyword evidence="1" id="KW-0472">Membrane</keyword>
<organism evidence="2">
    <name type="scientific">Candidatus Methanomethylicus mesodigestus</name>
    <dbReference type="NCBI Taxonomy" id="1867258"/>
    <lineage>
        <taxon>Archaea</taxon>
        <taxon>Thermoproteota</taxon>
        <taxon>Methanosuratincolia</taxon>
        <taxon>Candidatus Methanomethylicales</taxon>
        <taxon>Candidatus Methanomethylicaceae</taxon>
        <taxon>Candidatus Methanomethylicus</taxon>
    </lineage>
</organism>
<sequence>MRKGRERPRAPLIAINALIAISIVIAATAVGSLAISALSLPASISIEGPALNSSGGGMGIYAEAKIANRGPLPLSALSLNASASSSRMVLLNITVPAMDIPGGVSRSIPLNLSFPAGSLPQSELLRLITSNDTITFRASFGGGLPPLLGASGHVEASVPWLPPISNLRIATTNFTQVDESTISAILVISFDNLSDFIPVIGKIDATVSDPFGGIYNITLSLDVEPKSSFEGAFPITVAPPTISLADLFFSSRTNLTFTINASVEVQGIGVLNFSRASEMGWGGYMGDVEFGIPIILPINMSYSRVTFPFSFTNNNDMPLKANITAILSYANSTLSTSAKTQINAPPHQRSSSQLTMVMPNLFLLLKGTFLSIHIETDFGEFEVGVPINA</sequence>